<proteinExistence type="predicted"/>
<name>A0A521ASI3_9BACT</name>
<dbReference type="EMBL" id="FXTH01000001">
    <property type="protein sequence ID" value="SMO37721.1"/>
    <property type="molecule type" value="Genomic_DNA"/>
</dbReference>
<dbReference type="OrthoDB" id="9891404at2"/>
<gene>
    <name evidence="1" type="ORF">SAMN06265218_101342</name>
</gene>
<accession>A0A521ASI3</accession>
<sequence length="83" mass="9285">MDHTETTALFLITGLITACGTHEAMPILHRAQTKVVNKQYLEAIVAAEKIVEHYPGTPFADSARELIHIINKHHLDGEYPVPR</sequence>
<protein>
    <submittedName>
        <fullName evidence="1">Uncharacterized protein</fullName>
    </submittedName>
</protein>
<organism evidence="1 2">
    <name type="scientific">Fodinibius sediminis</name>
    <dbReference type="NCBI Taxonomy" id="1214077"/>
    <lineage>
        <taxon>Bacteria</taxon>
        <taxon>Pseudomonadati</taxon>
        <taxon>Balneolota</taxon>
        <taxon>Balneolia</taxon>
        <taxon>Balneolales</taxon>
        <taxon>Balneolaceae</taxon>
        <taxon>Fodinibius</taxon>
    </lineage>
</organism>
<keyword evidence="2" id="KW-1185">Reference proteome</keyword>
<dbReference type="RefSeq" id="WP_142712797.1">
    <property type="nucleotide sequence ID" value="NZ_FXTH01000001.1"/>
</dbReference>
<evidence type="ECO:0000313" key="2">
    <source>
        <dbReference type="Proteomes" id="UP000317593"/>
    </source>
</evidence>
<evidence type="ECO:0000313" key="1">
    <source>
        <dbReference type="EMBL" id="SMO37721.1"/>
    </source>
</evidence>
<dbReference type="Proteomes" id="UP000317593">
    <property type="component" value="Unassembled WGS sequence"/>
</dbReference>
<dbReference type="AlphaFoldDB" id="A0A521ASI3"/>
<reference evidence="1 2" key="1">
    <citation type="submission" date="2017-05" db="EMBL/GenBank/DDBJ databases">
        <authorList>
            <person name="Varghese N."/>
            <person name="Submissions S."/>
        </authorList>
    </citation>
    <scope>NUCLEOTIDE SEQUENCE [LARGE SCALE GENOMIC DNA]</scope>
    <source>
        <strain evidence="1 2">DSM 21194</strain>
    </source>
</reference>